<keyword evidence="2" id="KW-1185">Reference proteome</keyword>
<evidence type="ECO:0000313" key="2">
    <source>
        <dbReference type="Proteomes" id="UP000499080"/>
    </source>
</evidence>
<gene>
    <name evidence="1" type="ORF">AVEN_237977_1</name>
</gene>
<organism evidence="1 2">
    <name type="scientific">Araneus ventricosus</name>
    <name type="common">Orbweaver spider</name>
    <name type="synonym">Epeira ventricosa</name>
    <dbReference type="NCBI Taxonomy" id="182803"/>
    <lineage>
        <taxon>Eukaryota</taxon>
        <taxon>Metazoa</taxon>
        <taxon>Ecdysozoa</taxon>
        <taxon>Arthropoda</taxon>
        <taxon>Chelicerata</taxon>
        <taxon>Arachnida</taxon>
        <taxon>Araneae</taxon>
        <taxon>Araneomorphae</taxon>
        <taxon>Entelegynae</taxon>
        <taxon>Araneoidea</taxon>
        <taxon>Araneidae</taxon>
        <taxon>Araneus</taxon>
    </lineage>
</organism>
<comment type="caution">
    <text evidence="1">The sequence shown here is derived from an EMBL/GenBank/DDBJ whole genome shotgun (WGS) entry which is preliminary data.</text>
</comment>
<accession>A0A4Y2G759</accession>
<dbReference type="Proteomes" id="UP000499080">
    <property type="component" value="Unassembled WGS sequence"/>
</dbReference>
<proteinExistence type="predicted"/>
<name>A0A4Y2G759_ARAVE</name>
<sequence length="112" mass="12629">MYLLFVIVSPNARLFLIASTFRNPLWEMFSLRLLLPLSRPLPVSLSPSAREANFLTPYLLNLYPSRANSWILRSCVASEGRDEPHQGQHQLREGQFLTPLASLGPHLLGFGP</sequence>
<dbReference type="AlphaFoldDB" id="A0A4Y2G759"/>
<protein>
    <submittedName>
        <fullName evidence="1">Uncharacterized protein</fullName>
    </submittedName>
</protein>
<dbReference type="OrthoDB" id="10457070at2759"/>
<reference evidence="1 2" key="1">
    <citation type="journal article" date="2019" name="Sci. Rep.">
        <title>Orb-weaving spider Araneus ventricosus genome elucidates the spidroin gene catalogue.</title>
        <authorList>
            <person name="Kono N."/>
            <person name="Nakamura H."/>
            <person name="Ohtoshi R."/>
            <person name="Moran D.A.P."/>
            <person name="Shinohara A."/>
            <person name="Yoshida Y."/>
            <person name="Fujiwara M."/>
            <person name="Mori M."/>
            <person name="Tomita M."/>
            <person name="Arakawa K."/>
        </authorList>
    </citation>
    <scope>NUCLEOTIDE SEQUENCE [LARGE SCALE GENOMIC DNA]</scope>
</reference>
<dbReference type="EMBL" id="BGPR01001192">
    <property type="protein sequence ID" value="GBM47744.1"/>
    <property type="molecule type" value="Genomic_DNA"/>
</dbReference>
<evidence type="ECO:0000313" key="1">
    <source>
        <dbReference type="EMBL" id="GBM47744.1"/>
    </source>
</evidence>